<evidence type="ECO:0000313" key="3">
    <source>
        <dbReference type="Proteomes" id="UP000053240"/>
    </source>
</evidence>
<keyword evidence="3" id="KW-1185">Reference proteome</keyword>
<proteinExistence type="predicted"/>
<sequence length="148" mass="16269">MVLSVGRARGRSPSIPDQRKCGSQRTDRTSCERVSQRQRYTPNGRLTSHTRISMSIAMDPGALEVASRTVLYNVTTPLDCLQPGPSSRCQHHSHPRNRSIVLCCDIDGNCRLPPPYVWFAAGAARRSDAVPTPVCGNTSHRPVILCTD</sequence>
<name>A0A194R1I7_PAPMA</name>
<accession>A0A194R1I7</accession>
<organism evidence="2 3">
    <name type="scientific">Papilio machaon</name>
    <name type="common">Old World swallowtail butterfly</name>
    <dbReference type="NCBI Taxonomy" id="76193"/>
    <lineage>
        <taxon>Eukaryota</taxon>
        <taxon>Metazoa</taxon>
        <taxon>Ecdysozoa</taxon>
        <taxon>Arthropoda</taxon>
        <taxon>Hexapoda</taxon>
        <taxon>Insecta</taxon>
        <taxon>Pterygota</taxon>
        <taxon>Neoptera</taxon>
        <taxon>Endopterygota</taxon>
        <taxon>Lepidoptera</taxon>
        <taxon>Glossata</taxon>
        <taxon>Ditrysia</taxon>
        <taxon>Papilionoidea</taxon>
        <taxon>Papilionidae</taxon>
        <taxon>Papilioninae</taxon>
        <taxon>Papilio</taxon>
    </lineage>
</organism>
<evidence type="ECO:0000313" key="2">
    <source>
        <dbReference type="EMBL" id="KPJ11105.1"/>
    </source>
</evidence>
<protein>
    <submittedName>
        <fullName evidence="2">Uncharacterized protein</fullName>
    </submittedName>
</protein>
<gene>
    <name evidence="2" type="ORF">RR48_14744</name>
</gene>
<reference evidence="2 3" key="1">
    <citation type="journal article" date="2015" name="Nat. Commun.">
        <title>Outbred genome sequencing and CRISPR/Cas9 gene editing in butterflies.</title>
        <authorList>
            <person name="Li X."/>
            <person name="Fan D."/>
            <person name="Zhang W."/>
            <person name="Liu G."/>
            <person name="Zhang L."/>
            <person name="Zhao L."/>
            <person name="Fang X."/>
            <person name="Chen L."/>
            <person name="Dong Y."/>
            <person name="Chen Y."/>
            <person name="Ding Y."/>
            <person name="Zhao R."/>
            <person name="Feng M."/>
            <person name="Zhu Y."/>
            <person name="Feng Y."/>
            <person name="Jiang X."/>
            <person name="Zhu D."/>
            <person name="Xiang H."/>
            <person name="Feng X."/>
            <person name="Li S."/>
            <person name="Wang J."/>
            <person name="Zhang G."/>
            <person name="Kronforst M.R."/>
            <person name="Wang W."/>
        </authorList>
    </citation>
    <scope>NUCLEOTIDE SEQUENCE [LARGE SCALE GENOMIC DNA]</scope>
    <source>
        <strain evidence="2">Ya'a_city_454_Pm</strain>
        <tissue evidence="2">Whole body</tissue>
    </source>
</reference>
<dbReference type="InParanoid" id="A0A194R1I7"/>
<dbReference type="AlphaFoldDB" id="A0A194R1I7"/>
<feature type="compositionally biased region" description="Basic and acidic residues" evidence="1">
    <location>
        <begin position="17"/>
        <end position="35"/>
    </location>
</feature>
<evidence type="ECO:0000256" key="1">
    <source>
        <dbReference type="SAM" id="MobiDB-lite"/>
    </source>
</evidence>
<dbReference type="EMBL" id="KQ460883">
    <property type="protein sequence ID" value="KPJ11105.1"/>
    <property type="molecule type" value="Genomic_DNA"/>
</dbReference>
<dbReference type="Proteomes" id="UP000053240">
    <property type="component" value="Unassembled WGS sequence"/>
</dbReference>
<feature type="region of interest" description="Disordered" evidence="1">
    <location>
        <begin position="1"/>
        <end position="44"/>
    </location>
</feature>